<proteinExistence type="predicted"/>
<accession>A0AA39IKU0</accession>
<organism evidence="1 2">
    <name type="scientific">Steinernema hermaphroditum</name>
    <dbReference type="NCBI Taxonomy" id="289476"/>
    <lineage>
        <taxon>Eukaryota</taxon>
        <taxon>Metazoa</taxon>
        <taxon>Ecdysozoa</taxon>
        <taxon>Nematoda</taxon>
        <taxon>Chromadorea</taxon>
        <taxon>Rhabditida</taxon>
        <taxon>Tylenchina</taxon>
        <taxon>Panagrolaimomorpha</taxon>
        <taxon>Strongyloidoidea</taxon>
        <taxon>Steinernematidae</taxon>
        <taxon>Steinernema</taxon>
    </lineage>
</organism>
<evidence type="ECO:0000313" key="2">
    <source>
        <dbReference type="Proteomes" id="UP001175271"/>
    </source>
</evidence>
<comment type="caution">
    <text evidence="1">The sequence shown here is derived from an EMBL/GenBank/DDBJ whole genome shotgun (WGS) entry which is preliminary data.</text>
</comment>
<protein>
    <submittedName>
        <fullName evidence="1">Uncharacterized protein</fullName>
    </submittedName>
</protein>
<dbReference type="AlphaFoldDB" id="A0AA39IKU0"/>
<dbReference type="EMBL" id="JAUCMV010000001">
    <property type="protein sequence ID" value="KAK0426171.1"/>
    <property type="molecule type" value="Genomic_DNA"/>
</dbReference>
<name>A0AA39IKU0_9BILA</name>
<keyword evidence="2" id="KW-1185">Reference proteome</keyword>
<sequence>MEERRWNIKRFLEERQNPKTRRRELRVEWEETNEAAHLVRKHCPELYEAFRNAEKNDFRILGVVDNPGAPRSEMCFAVEYVESGRRDTKRLSYLRANFKEKLLDFFAQQAQYNSLTLQP</sequence>
<evidence type="ECO:0000313" key="1">
    <source>
        <dbReference type="EMBL" id="KAK0426171.1"/>
    </source>
</evidence>
<dbReference type="Proteomes" id="UP001175271">
    <property type="component" value="Unassembled WGS sequence"/>
</dbReference>
<reference evidence="1" key="1">
    <citation type="submission" date="2023-06" db="EMBL/GenBank/DDBJ databases">
        <title>Genomic analysis of the entomopathogenic nematode Steinernema hermaphroditum.</title>
        <authorList>
            <person name="Schwarz E.M."/>
            <person name="Heppert J.K."/>
            <person name="Baniya A."/>
            <person name="Schwartz H.T."/>
            <person name="Tan C.-H."/>
            <person name="Antoshechkin I."/>
            <person name="Sternberg P.W."/>
            <person name="Goodrich-Blair H."/>
            <person name="Dillman A.R."/>
        </authorList>
    </citation>
    <scope>NUCLEOTIDE SEQUENCE</scope>
    <source>
        <strain evidence="1">PS9179</strain>
        <tissue evidence="1">Whole animal</tissue>
    </source>
</reference>
<gene>
    <name evidence="1" type="ORF">QR680_009569</name>
</gene>